<feature type="compositionally biased region" description="Low complexity" evidence="2">
    <location>
        <begin position="62"/>
        <end position="76"/>
    </location>
</feature>
<dbReference type="STRING" id="8187.ENSLCAP00010022691"/>
<dbReference type="AlphaFoldDB" id="A0A4W6DCV8"/>
<dbReference type="InterPro" id="IPR032549">
    <property type="entry name" value="DUF4939"/>
</dbReference>
<dbReference type="InterPro" id="IPR043502">
    <property type="entry name" value="DNA/RNA_pol_sf"/>
</dbReference>
<sequence>MDSADSDHLRSALRAQGQRILHQEEQLNALRQEMREMTEHQGQMLSALGSQLNFLVDHVQRGPQSSDSPGSASPPATQDAEPQPSSPPPGLGLNPHVHLSSPEKFSGDSGDCRSFLAQCELHFEFQAASFSTDRAKVAYMISHMSGRAEAWATAEWSRRSAICESLPLFIRTLTQVFQTVSPGREAARSLAALRQGRRTVLDYAVEFRTLASDSGWNQAALCDAFFNGLSETLKDYLTPLDLPSELEALIALASKMDKRLRERQRSRLSSHSFPHFPQVPSCPQMNFESSRTPPGSTEAPIVPPAEPMQVGRTRLSLEERQHRMDEGCCIYCAQMGHFLANCPIHRGGASRSRESLVSSTLTSTKTMRLFPTATLQAASVSLLQPVLIDSGADANFMDYELAKRLRISPVSLDEPLEASALDGRHLFQVTHHTPEISLSFGNVHSEKLSFHLVNAPHHPLLLGLPWLKTHNPHIDWSSGQILSWGDACQHCCLSEKQAVPIPVTVTEEAGSLPVDLAGVPSCYADLQEVFSKTKAASLPPHRPYDCAINLLPGTMPPRGRLFSLSTPEMKAMKEYIDSALAAGIIKPSSSPAGAGFFFVEKKDKSLRPFGG</sequence>
<reference evidence="4" key="3">
    <citation type="submission" date="2025-09" db="UniProtKB">
        <authorList>
            <consortium name="Ensembl"/>
        </authorList>
    </citation>
    <scope>IDENTIFICATION</scope>
</reference>
<dbReference type="PANTHER" id="PTHR15503">
    <property type="entry name" value="LDOC1 RELATED"/>
    <property type="match status" value="1"/>
</dbReference>
<dbReference type="Pfam" id="PF13975">
    <property type="entry name" value="gag-asp_proteas"/>
    <property type="match status" value="1"/>
</dbReference>
<dbReference type="Proteomes" id="UP000314980">
    <property type="component" value="Unassembled WGS sequence"/>
</dbReference>
<dbReference type="SUPFAM" id="SSF57756">
    <property type="entry name" value="Retrovirus zinc finger-like domains"/>
    <property type="match status" value="1"/>
</dbReference>
<feature type="coiled-coil region" evidence="1">
    <location>
        <begin position="13"/>
        <end position="40"/>
    </location>
</feature>
<reference evidence="5" key="1">
    <citation type="submission" date="2015-09" db="EMBL/GenBank/DDBJ databases">
        <authorList>
            <person name="Sai Rama Sridatta P."/>
        </authorList>
    </citation>
    <scope>NUCLEOTIDE SEQUENCE [LARGE SCALE GENOMIC DNA]</scope>
</reference>
<dbReference type="Gene3D" id="3.10.10.10">
    <property type="entry name" value="HIV Type 1 Reverse Transcriptase, subunit A, domain 1"/>
    <property type="match status" value="1"/>
</dbReference>
<dbReference type="CDD" id="cd00303">
    <property type="entry name" value="retropepsin_like"/>
    <property type="match status" value="1"/>
</dbReference>
<evidence type="ECO:0000259" key="3">
    <source>
        <dbReference type="Pfam" id="PF16297"/>
    </source>
</evidence>
<protein>
    <recommendedName>
        <fullName evidence="3">DUF4939 domain-containing protein</fullName>
    </recommendedName>
</protein>
<name>A0A4W6DCV8_LATCA</name>
<dbReference type="GO" id="GO:0008270">
    <property type="term" value="F:zinc ion binding"/>
    <property type="evidence" value="ECO:0007669"/>
    <property type="project" value="InterPro"/>
</dbReference>
<feature type="domain" description="DUF4939" evidence="3">
    <location>
        <begin position="99"/>
        <end position="177"/>
    </location>
</feature>
<dbReference type="SUPFAM" id="SSF50630">
    <property type="entry name" value="Acid proteases"/>
    <property type="match status" value="1"/>
</dbReference>
<dbReference type="InterPro" id="IPR032567">
    <property type="entry name" value="RTL1-rel"/>
</dbReference>
<dbReference type="SUPFAM" id="SSF56672">
    <property type="entry name" value="DNA/RNA polymerases"/>
    <property type="match status" value="1"/>
</dbReference>
<dbReference type="GeneTree" id="ENSGT00950000183173"/>
<evidence type="ECO:0000256" key="1">
    <source>
        <dbReference type="SAM" id="Coils"/>
    </source>
</evidence>
<dbReference type="PANTHER" id="PTHR15503:SF36">
    <property type="entry name" value="RETROTRANSPOSON GAG-LIKE PROTEIN 5"/>
    <property type="match status" value="1"/>
</dbReference>
<dbReference type="Ensembl" id="ENSLCAT00010023184.1">
    <property type="protein sequence ID" value="ENSLCAP00010022691.1"/>
    <property type="gene ID" value="ENSLCAG00010010641.1"/>
</dbReference>
<feature type="compositionally biased region" description="Polar residues" evidence="2">
    <location>
        <begin position="282"/>
        <end position="295"/>
    </location>
</feature>
<accession>A0A4W6DCV8</accession>
<organism evidence="4 5">
    <name type="scientific">Lates calcarifer</name>
    <name type="common">Barramundi</name>
    <name type="synonym">Holocentrus calcarifer</name>
    <dbReference type="NCBI Taxonomy" id="8187"/>
    <lineage>
        <taxon>Eukaryota</taxon>
        <taxon>Metazoa</taxon>
        <taxon>Chordata</taxon>
        <taxon>Craniata</taxon>
        <taxon>Vertebrata</taxon>
        <taxon>Euteleostomi</taxon>
        <taxon>Actinopterygii</taxon>
        <taxon>Neopterygii</taxon>
        <taxon>Teleostei</taxon>
        <taxon>Neoteleostei</taxon>
        <taxon>Acanthomorphata</taxon>
        <taxon>Carangaria</taxon>
        <taxon>Carangaria incertae sedis</taxon>
        <taxon>Centropomidae</taxon>
        <taxon>Lates</taxon>
    </lineage>
</organism>
<proteinExistence type="predicted"/>
<dbReference type="InParanoid" id="A0A4W6DCV8"/>
<evidence type="ECO:0000313" key="5">
    <source>
        <dbReference type="Proteomes" id="UP000314980"/>
    </source>
</evidence>
<dbReference type="InterPro" id="IPR036875">
    <property type="entry name" value="Znf_CCHC_sf"/>
</dbReference>
<evidence type="ECO:0000256" key="2">
    <source>
        <dbReference type="SAM" id="MobiDB-lite"/>
    </source>
</evidence>
<keyword evidence="1" id="KW-0175">Coiled coil</keyword>
<dbReference type="GO" id="GO:0003676">
    <property type="term" value="F:nucleic acid binding"/>
    <property type="evidence" value="ECO:0007669"/>
    <property type="project" value="InterPro"/>
</dbReference>
<dbReference type="InterPro" id="IPR021109">
    <property type="entry name" value="Peptidase_aspartic_dom_sf"/>
</dbReference>
<reference evidence="4" key="2">
    <citation type="submission" date="2025-08" db="UniProtKB">
        <authorList>
            <consortium name="Ensembl"/>
        </authorList>
    </citation>
    <scope>IDENTIFICATION</scope>
</reference>
<dbReference type="Pfam" id="PF16297">
    <property type="entry name" value="DUF4939"/>
    <property type="match status" value="1"/>
</dbReference>
<feature type="region of interest" description="Disordered" evidence="2">
    <location>
        <begin position="60"/>
        <end position="105"/>
    </location>
</feature>
<feature type="region of interest" description="Disordered" evidence="2">
    <location>
        <begin position="282"/>
        <end position="305"/>
    </location>
</feature>
<keyword evidence="5" id="KW-1185">Reference proteome</keyword>
<dbReference type="Gene3D" id="2.40.70.10">
    <property type="entry name" value="Acid Proteases"/>
    <property type="match status" value="1"/>
</dbReference>
<evidence type="ECO:0000313" key="4">
    <source>
        <dbReference type="Ensembl" id="ENSLCAP00010022691.1"/>
    </source>
</evidence>